<proteinExistence type="predicted"/>
<dbReference type="EnsemblPlants" id="PGSC0003DMT400092504">
    <property type="protein sequence ID" value="PGSC0003DMT400092504"/>
    <property type="gene ID" value="PGSC0003DMG400042075"/>
</dbReference>
<dbReference type="Proteomes" id="UP000011115">
    <property type="component" value="Unassembled WGS sequence"/>
</dbReference>
<name>M1DPY1_SOLTU</name>
<dbReference type="Gramene" id="PGSC0003DMT400092504">
    <property type="protein sequence ID" value="PGSC0003DMT400092504"/>
    <property type="gene ID" value="PGSC0003DMG400042075"/>
</dbReference>
<dbReference type="InParanoid" id="M1DPY1"/>
<keyword evidence="3" id="KW-1185">Reference proteome</keyword>
<evidence type="ECO:0008006" key="4">
    <source>
        <dbReference type="Google" id="ProtNLM"/>
    </source>
</evidence>
<feature type="compositionally biased region" description="Basic and acidic residues" evidence="1">
    <location>
        <begin position="105"/>
        <end position="119"/>
    </location>
</feature>
<evidence type="ECO:0000256" key="1">
    <source>
        <dbReference type="SAM" id="MobiDB-lite"/>
    </source>
</evidence>
<accession>M1DPY1</accession>
<feature type="compositionally biased region" description="Basic and acidic residues" evidence="1">
    <location>
        <begin position="131"/>
        <end position="142"/>
    </location>
</feature>
<reference evidence="3" key="1">
    <citation type="journal article" date="2011" name="Nature">
        <title>Genome sequence and analysis of the tuber crop potato.</title>
        <authorList>
            <consortium name="The Potato Genome Sequencing Consortium"/>
        </authorList>
    </citation>
    <scope>NUCLEOTIDE SEQUENCE [LARGE SCALE GENOMIC DNA]</scope>
    <source>
        <strain evidence="3">cv. DM1-3 516 R44</strain>
    </source>
</reference>
<reference evidence="2" key="2">
    <citation type="submission" date="2015-06" db="UniProtKB">
        <authorList>
            <consortium name="EnsemblPlants"/>
        </authorList>
    </citation>
    <scope>IDENTIFICATION</scope>
    <source>
        <strain evidence="2">DM1-3 516 R44</strain>
    </source>
</reference>
<dbReference type="PaxDb" id="4113-PGSC0003DMT400092504"/>
<dbReference type="AlphaFoldDB" id="M1DPY1"/>
<organism evidence="2 3">
    <name type="scientific">Solanum tuberosum</name>
    <name type="common">Potato</name>
    <dbReference type="NCBI Taxonomy" id="4113"/>
    <lineage>
        <taxon>Eukaryota</taxon>
        <taxon>Viridiplantae</taxon>
        <taxon>Streptophyta</taxon>
        <taxon>Embryophyta</taxon>
        <taxon>Tracheophyta</taxon>
        <taxon>Spermatophyta</taxon>
        <taxon>Magnoliopsida</taxon>
        <taxon>eudicotyledons</taxon>
        <taxon>Gunneridae</taxon>
        <taxon>Pentapetalae</taxon>
        <taxon>asterids</taxon>
        <taxon>lamiids</taxon>
        <taxon>Solanales</taxon>
        <taxon>Solanaceae</taxon>
        <taxon>Solanoideae</taxon>
        <taxon>Solaneae</taxon>
        <taxon>Solanum</taxon>
    </lineage>
</organism>
<evidence type="ECO:0000313" key="3">
    <source>
        <dbReference type="Proteomes" id="UP000011115"/>
    </source>
</evidence>
<sequence length="149" mass="16252">MRAKQTQTSLPFTVMITQLCRRAGVPLDPANDIKTLGASSSSLPTRITHAMILKMGQFAYSADVMVTRLERSVLRMFDSVILTALTPLRTTVDDLTARVTACESRQGETPEGADDKDAPETWGIPPATTEEVQRDDAGHAESETEADEE</sequence>
<protein>
    <recommendedName>
        <fullName evidence="4">Polyprotein protein</fullName>
    </recommendedName>
</protein>
<feature type="region of interest" description="Disordered" evidence="1">
    <location>
        <begin position="101"/>
        <end position="149"/>
    </location>
</feature>
<dbReference type="HOGENOM" id="CLU_029307_2_2_1"/>
<evidence type="ECO:0000313" key="2">
    <source>
        <dbReference type="EnsemblPlants" id="PGSC0003DMT400092504"/>
    </source>
</evidence>